<accession>A0A0F9PDG3</accession>
<name>A0A0F9PDG3_9ZZZZ</name>
<reference evidence="1" key="1">
    <citation type="journal article" date="2015" name="Nature">
        <title>Complex archaea that bridge the gap between prokaryotes and eukaryotes.</title>
        <authorList>
            <person name="Spang A."/>
            <person name="Saw J.H."/>
            <person name="Jorgensen S.L."/>
            <person name="Zaremba-Niedzwiedzka K."/>
            <person name="Martijn J."/>
            <person name="Lind A.E."/>
            <person name="van Eijk R."/>
            <person name="Schleper C."/>
            <person name="Guy L."/>
            <person name="Ettema T.J."/>
        </authorList>
    </citation>
    <scope>NUCLEOTIDE SEQUENCE</scope>
</reference>
<evidence type="ECO:0000313" key="1">
    <source>
        <dbReference type="EMBL" id="KKN28199.1"/>
    </source>
</evidence>
<sequence length="173" mass="19060">MIKEITTFIAQRSVAWGFTQTWTIGTNLFAGHVPVKNFLGVDIPITYLAVLENAGGAVLQNVGGVVATTPPSNPADPNYGCTYFPKYIEKAVQLLNRARSYFFAHRDAEELYEAFHQTAGWKLPLVPPVNRQYLACVVDAYGPPAPVGNPDEKGLFQFSTNYIWKIEETSCGA</sequence>
<comment type="caution">
    <text evidence="1">The sequence shown here is derived from an EMBL/GenBank/DDBJ whole genome shotgun (WGS) entry which is preliminary data.</text>
</comment>
<dbReference type="EMBL" id="LAZR01002581">
    <property type="protein sequence ID" value="KKN28199.1"/>
    <property type="molecule type" value="Genomic_DNA"/>
</dbReference>
<organism evidence="1">
    <name type="scientific">marine sediment metagenome</name>
    <dbReference type="NCBI Taxonomy" id="412755"/>
    <lineage>
        <taxon>unclassified sequences</taxon>
        <taxon>metagenomes</taxon>
        <taxon>ecological metagenomes</taxon>
    </lineage>
</organism>
<gene>
    <name evidence="1" type="ORF">LCGC14_0856630</name>
</gene>
<proteinExistence type="predicted"/>
<protein>
    <submittedName>
        <fullName evidence="1">Uncharacterized protein</fullName>
    </submittedName>
</protein>
<dbReference type="AlphaFoldDB" id="A0A0F9PDG3"/>